<evidence type="ECO:0000256" key="7">
    <source>
        <dbReference type="ARBA" id="ARBA00022737"/>
    </source>
</evidence>
<evidence type="ECO:0000256" key="13">
    <source>
        <dbReference type="SAM" id="Phobius"/>
    </source>
</evidence>
<dbReference type="PANTHER" id="PTHR10774">
    <property type="entry name" value="EXTENDED SYNAPTOTAGMIN-RELATED"/>
    <property type="match status" value="1"/>
</dbReference>
<evidence type="ECO:0000256" key="11">
    <source>
        <dbReference type="ARBA" id="ARBA00023121"/>
    </source>
</evidence>
<dbReference type="Proteomes" id="UP001159364">
    <property type="component" value="Linkage Group LG04"/>
</dbReference>
<dbReference type="InterPro" id="IPR039010">
    <property type="entry name" value="Synaptotagmin_SMP"/>
</dbReference>
<keyword evidence="4" id="KW-0813">Transport</keyword>
<dbReference type="GO" id="GO:0046872">
    <property type="term" value="F:metal ion binding"/>
    <property type="evidence" value="ECO:0007669"/>
    <property type="project" value="UniProtKB-KW"/>
</dbReference>
<feature type="domain" description="SMP-LTD" evidence="15">
    <location>
        <begin position="67"/>
        <end position="254"/>
    </location>
</feature>
<dbReference type="GO" id="GO:0006869">
    <property type="term" value="P:lipid transport"/>
    <property type="evidence" value="ECO:0007669"/>
    <property type="project" value="UniProtKB-KW"/>
</dbReference>
<dbReference type="CDD" id="cd21677">
    <property type="entry name" value="SMP_SYT"/>
    <property type="match status" value="1"/>
</dbReference>
<evidence type="ECO:0000256" key="3">
    <source>
        <dbReference type="ARBA" id="ARBA00006996"/>
    </source>
</evidence>
<dbReference type="GO" id="GO:0005783">
    <property type="term" value="C:endoplasmic reticulum"/>
    <property type="evidence" value="ECO:0007669"/>
    <property type="project" value="TreeGrafter"/>
</dbReference>
<accession>A0AAV8TLB8</accession>
<evidence type="ECO:0000313" key="17">
    <source>
        <dbReference type="Proteomes" id="UP001159364"/>
    </source>
</evidence>
<dbReference type="GO" id="GO:0016020">
    <property type="term" value="C:membrane"/>
    <property type="evidence" value="ECO:0007669"/>
    <property type="project" value="UniProtKB-SubCell"/>
</dbReference>
<dbReference type="SUPFAM" id="SSF49562">
    <property type="entry name" value="C2 domain (Calcium/lipid-binding domain, CaLB)"/>
    <property type="match status" value="2"/>
</dbReference>
<dbReference type="Pfam" id="PF17047">
    <property type="entry name" value="SMP_LBD"/>
    <property type="match status" value="1"/>
</dbReference>
<evidence type="ECO:0000256" key="6">
    <source>
        <dbReference type="ARBA" id="ARBA00022723"/>
    </source>
</evidence>
<keyword evidence="10" id="KW-0445">Lipid transport</keyword>
<comment type="similarity">
    <text evidence="3">Belongs to the synaptotagmin family.</text>
</comment>
<evidence type="ECO:0000256" key="10">
    <source>
        <dbReference type="ARBA" id="ARBA00023055"/>
    </source>
</evidence>
<dbReference type="Pfam" id="PF00168">
    <property type="entry name" value="C2"/>
    <property type="match status" value="2"/>
</dbReference>
<dbReference type="FunFam" id="2.60.40.150:FF:000066">
    <property type="entry name" value="Extended synaptotagmin-2"/>
    <property type="match status" value="1"/>
</dbReference>
<keyword evidence="12 13" id="KW-0472">Membrane</keyword>
<comment type="cofactor">
    <cofactor evidence="1">
        <name>Ca(2+)</name>
        <dbReference type="ChEBI" id="CHEBI:29108"/>
    </cofactor>
</comment>
<dbReference type="GO" id="GO:0008289">
    <property type="term" value="F:lipid binding"/>
    <property type="evidence" value="ECO:0007669"/>
    <property type="project" value="UniProtKB-KW"/>
</dbReference>
<dbReference type="PANTHER" id="PTHR10774:SF214">
    <property type="entry name" value="CALCIUM-DEPENDENT LIPID-BINDING (CALB DOMAIN) FAMILY PROTEIN-RELATED"/>
    <property type="match status" value="1"/>
</dbReference>
<dbReference type="InterPro" id="IPR045050">
    <property type="entry name" value="Synaptotagmin_plant"/>
</dbReference>
<evidence type="ECO:0000256" key="9">
    <source>
        <dbReference type="ARBA" id="ARBA00022989"/>
    </source>
</evidence>
<dbReference type="CDD" id="cd00030">
    <property type="entry name" value="C2"/>
    <property type="match status" value="1"/>
</dbReference>
<comment type="subcellular location">
    <subcellularLocation>
        <location evidence="2">Membrane</location>
        <topology evidence="2">Single-pass membrane protein</topology>
    </subcellularLocation>
</comment>
<dbReference type="InterPro" id="IPR000008">
    <property type="entry name" value="C2_dom"/>
</dbReference>
<name>A0AAV8TLB8_9ROSI</name>
<evidence type="ECO:0000256" key="2">
    <source>
        <dbReference type="ARBA" id="ARBA00004167"/>
    </source>
</evidence>
<dbReference type="FunFam" id="2.60.40.150:FF:000102">
    <property type="entry name" value="Synaptotagmin-2 isoform A"/>
    <property type="match status" value="1"/>
</dbReference>
<evidence type="ECO:0000259" key="15">
    <source>
        <dbReference type="PROSITE" id="PS51847"/>
    </source>
</evidence>
<dbReference type="Gene3D" id="2.60.40.150">
    <property type="entry name" value="C2 domain"/>
    <property type="match status" value="2"/>
</dbReference>
<keyword evidence="11" id="KW-0446">Lipid-binding</keyword>
<evidence type="ECO:0000313" key="16">
    <source>
        <dbReference type="EMBL" id="KAJ8766944.1"/>
    </source>
</evidence>
<keyword evidence="8" id="KW-0106">Calcium</keyword>
<feature type="domain" description="C2" evidence="14">
    <location>
        <begin position="406"/>
        <end position="522"/>
    </location>
</feature>
<comment type="caution">
    <text evidence="16">The sequence shown here is derived from an EMBL/GenBank/DDBJ whole genome shotgun (WGS) entry which is preliminary data.</text>
</comment>
<evidence type="ECO:0000256" key="8">
    <source>
        <dbReference type="ARBA" id="ARBA00022837"/>
    </source>
</evidence>
<proteinExistence type="inferred from homology"/>
<dbReference type="PROSITE" id="PS51847">
    <property type="entry name" value="SMP"/>
    <property type="match status" value="1"/>
</dbReference>
<keyword evidence="7" id="KW-0677">Repeat</keyword>
<reference evidence="16 17" key="1">
    <citation type="submission" date="2021-09" db="EMBL/GenBank/DDBJ databases">
        <title>Genomic insights and catalytic innovation underlie evolution of tropane alkaloids biosynthesis.</title>
        <authorList>
            <person name="Wang Y.-J."/>
            <person name="Tian T."/>
            <person name="Huang J.-P."/>
            <person name="Huang S.-X."/>
        </authorList>
    </citation>
    <scope>NUCLEOTIDE SEQUENCE [LARGE SCALE GENOMIC DNA]</scope>
    <source>
        <strain evidence="16">KIB-2018</strain>
        <tissue evidence="16">Leaf</tissue>
    </source>
</reference>
<feature type="transmembrane region" description="Helical" evidence="13">
    <location>
        <begin position="7"/>
        <end position="31"/>
    </location>
</feature>
<feature type="domain" description="C2" evidence="14">
    <location>
        <begin position="245"/>
        <end position="367"/>
    </location>
</feature>
<keyword evidence="6" id="KW-0479">Metal-binding</keyword>
<keyword evidence="9 13" id="KW-1133">Transmembrane helix</keyword>
<organism evidence="16 17">
    <name type="scientific">Erythroxylum novogranatense</name>
    <dbReference type="NCBI Taxonomy" id="1862640"/>
    <lineage>
        <taxon>Eukaryota</taxon>
        <taxon>Viridiplantae</taxon>
        <taxon>Streptophyta</taxon>
        <taxon>Embryophyta</taxon>
        <taxon>Tracheophyta</taxon>
        <taxon>Spermatophyta</taxon>
        <taxon>Magnoliopsida</taxon>
        <taxon>eudicotyledons</taxon>
        <taxon>Gunneridae</taxon>
        <taxon>Pentapetalae</taxon>
        <taxon>rosids</taxon>
        <taxon>fabids</taxon>
        <taxon>Malpighiales</taxon>
        <taxon>Erythroxylaceae</taxon>
        <taxon>Erythroxylum</taxon>
    </lineage>
</organism>
<dbReference type="InterPro" id="IPR031468">
    <property type="entry name" value="SMP_LBD"/>
</dbReference>
<dbReference type="AlphaFoldDB" id="A0AAV8TLB8"/>
<dbReference type="InterPro" id="IPR035892">
    <property type="entry name" value="C2_domain_sf"/>
</dbReference>
<dbReference type="PROSITE" id="PS50004">
    <property type="entry name" value="C2"/>
    <property type="match status" value="2"/>
</dbReference>
<evidence type="ECO:0000256" key="12">
    <source>
        <dbReference type="ARBA" id="ARBA00023136"/>
    </source>
</evidence>
<evidence type="ECO:0000259" key="14">
    <source>
        <dbReference type="PROSITE" id="PS50004"/>
    </source>
</evidence>
<sequence length="542" mass="61656">MGFLSTILGFWGFGLGITMGLVIGYFLFIYVQPSDVKDPEIRPLVEQDSETLQRMLPEIPLWVKNPDYDRVDWLNKFLQYMWPYLDKAICKTAKNIATPIIAEQIPKYKIDAVEFETLTLGSLPPTFQGMKVYVTDEKELIMEPSVKWAANPNIIVAAKAFGLRATVQVIEISCAGFTSFCFASITLKPLVPSFPCFAKICVSLMEKPHVDFGLKLVGADLMAIPGLYRVVQEIIKDQVANMYLWPKTLEVEILDPAKALKRPVGVLNVKVLRAMKLKKKDLLGASDPYVKIKLTEDKLASKKTTVKHKNLNPEWNEEFNLVVKDPETQAVEFHVYDWEQVGKHDKMGMNVVPLKELTPEEPKVLTFDLVKNMDQNDPQNEKARGQLVVELTYKPFKDEDLPSFDDANDVQKAPEGTPAGGGMLVVIVHEGQDVEGKYHTNPSVRILFRGEEKRTKPVKKSRDPRWEEEFQFTMEEPPTHDRMHVEVVSTSSRNLLHPKESLGYVDINLADVVSNKRINEKYHLIDSKNGRLQIELQWRTAS</sequence>
<evidence type="ECO:0000256" key="5">
    <source>
        <dbReference type="ARBA" id="ARBA00022692"/>
    </source>
</evidence>
<gene>
    <name evidence="16" type="ORF">K2173_012419</name>
</gene>
<evidence type="ECO:0000256" key="1">
    <source>
        <dbReference type="ARBA" id="ARBA00001913"/>
    </source>
</evidence>
<dbReference type="EMBL" id="JAIWQS010000004">
    <property type="protein sequence ID" value="KAJ8766944.1"/>
    <property type="molecule type" value="Genomic_DNA"/>
</dbReference>
<dbReference type="SMART" id="SM00239">
    <property type="entry name" value="C2"/>
    <property type="match status" value="2"/>
</dbReference>
<keyword evidence="5 13" id="KW-0812">Transmembrane</keyword>
<protein>
    <submittedName>
        <fullName evidence="16">Uncharacterized protein</fullName>
    </submittedName>
</protein>
<evidence type="ECO:0000256" key="4">
    <source>
        <dbReference type="ARBA" id="ARBA00022448"/>
    </source>
</evidence>
<dbReference type="PRINTS" id="PR00360">
    <property type="entry name" value="C2DOMAIN"/>
</dbReference>
<keyword evidence="17" id="KW-1185">Reference proteome</keyword>